<dbReference type="RefSeq" id="WP_344992056.1">
    <property type="nucleotide sequence ID" value="NZ_BAABCD010000018.1"/>
</dbReference>
<proteinExistence type="inferred from homology"/>
<dbReference type="EMBL" id="JBHSHP010000019">
    <property type="protein sequence ID" value="MFC4754601.1"/>
    <property type="molecule type" value="Genomic_DNA"/>
</dbReference>
<evidence type="ECO:0000313" key="4">
    <source>
        <dbReference type="EMBL" id="MFC4754601.1"/>
    </source>
</evidence>
<keyword evidence="2" id="KW-0560">Oxidoreductase</keyword>
<keyword evidence="5" id="KW-1185">Reference proteome</keyword>
<gene>
    <name evidence="4" type="ORF">ACFO7U_07395</name>
</gene>
<dbReference type="InterPro" id="IPR002347">
    <property type="entry name" value="SDR_fam"/>
</dbReference>
<protein>
    <submittedName>
        <fullName evidence="4">SDR family NAD(P)-dependent oxidoreductase</fullName>
    </submittedName>
</protein>
<sequence>MPAKSIDIPDLSGQTWLITGATSGVGLETARSASRHGARVILAVRDTARGREVAAALPGPSRVVELDLASLASVRRAASELLGDRGDDEAGRHGDVHDDVRGGEEFGPERIDVLVNNAGAITPRRRETADGFEMLLGVNVLGPFLFTDLVLPLVQRRVVIVGSNAHKATSFDFGDPHFRHRRWTPASAYAQSKLGDMLWGLALDQRMRDGRAEAGAAGVDVQLTHPGWAATGISNATGNAALDSVITRVCSVFAQPAAQAALTTMYAATRPLPPCSYTGPDAMRHLRGMPTLIGRSAEASDPALAERFWEFSEEETAKSR</sequence>
<name>A0ABV9PP20_9ACTN</name>
<evidence type="ECO:0000256" key="3">
    <source>
        <dbReference type="SAM" id="MobiDB-lite"/>
    </source>
</evidence>
<comment type="similarity">
    <text evidence="1">Belongs to the short-chain dehydrogenases/reductases (SDR) family.</text>
</comment>
<dbReference type="Proteomes" id="UP001595836">
    <property type="component" value="Unassembled WGS sequence"/>
</dbReference>
<evidence type="ECO:0000256" key="1">
    <source>
        <dbReference type="ARBA" id="ARBA00006484"/>
    </source>
</evidence>
<dbReference type="InterPro" id="IPR036291">
    <property type="entry name" value="NAD(P)-bd_dom_sf"/>
</dbReference>
<evidence type="ECO:0000256" key="2">
    <source>
        <dbReference type="ARBA" id="ARBA00023002"/>
    </source>
</evidence>
<dbReference type="SUPFAM" id="SSF51735">
    <property type="entry name" value="NAD(P)-binding Rossmann-fold domains"/>
    <property type="match status" value="1"/>
</dbReference>
<reference evidence="5" key="1">
    <citation type="journal article" date="2019" name="Int. J. Syst. Evol. Microbiol.">
        <title>The Global Catalogue of Microorganisms (GCM) 10K type strain sequencing project: providing services to taxonomists for standard genome sequencing and annotation.</title>
        <authorList>
            <consortium name="The Broad Institute Genomics Platform"/>
            <consortium name="The Broad Institute Genome Sequencing Center for Infectious Disease"/>
            <person name="Wu L."/>
            <person name="Ma J."/>
        </authorList>
    </citation>
    <scope>NUCLEOTIDE SEQUENCE [LARGE SCALE GENOMIC DNA]</scope>
    <source>
        <strain evidence="5">JCM 11882</strain>
    </source>
</reference>
<dbReference type="PANTHER" id="PTHR24320:SF148">
    <property type="entry name" value="NAD(P)-BINDING ROSSMANN-FOLD SUPERFAMILY PROTEIN"/>
    <property type="match status" value="1"/>
</dbReference>
<accession>A0ABV9PP20</accession>
<dbReference type="Pfam" id="PF00106">
    <property type="entry name" value="adh_short"/>
    <property type="match status" value="2"/>
</dbReference>
<dbReference type="PANTHER" id="PTHR24320">
    <property type="entry name" value="RETINOL DEHYDROGENASE"/>
    <property type="match status" value="1"/>
</dbReference>
<feature type="region of interest" description="Disordered" evidence="3">
    <location>
        <begin position="82"/>
        <end position="102"/>
    </location>
</feature>
<comment type="caution">
    <text evidence="4">The sequence shown here is derived from an EMBL/GenBank/DDBJ whole genome shotgun (WGS) entry which is preliminary data.</text>
</comment>
<dbReference type="Gene3D" id="3.40.50.720">
    <property type="entry name" value="NAD(P)-binding Rossmann-like Domain"/>
    <property type="match status" value="1"/>
</dbReference>
<evidence type="ECO:0000313" key="5">
    <source>
        <dbReference type="Proteomes" id="UP001595836"/>
    </source>
</evidence>
<organism evidence="4 5">
    <name type="scientific">Dietzia aurantiaca</name>
    <dbReference type="NCBI Taxonomy" id="983873"/>
    <lineage>
        <taxon>Bacteria</taxon>
        <taxon>Bacillati</taxon>
        <taxon>Actinomycetota</taxon>
        <taxon>Actinomycetes</taxon>
        <taxon>Mycobacteriales</taxon>
        <taxon>Dietziaceae</taxon>
        <taxon>Dietzia</taxon>
    </lineage>
</organism>